<dbReference type="PANTHER" id="PTHR31190:SF475">
    <property type="entry name" value="AP2_ERF DOMAIN-CONTAINING PROTEIN"/>
    <property type="match status" value="1"/>
</dbReference>
<dbReference type="CDD" id="cd00018">
    <property type="entry name" value="AP2"/>
    <property type="match status" value="1"/>
</dbReference>
<evidence type="ECO:0000313" key="8">
    <source>
        <dbReference type="Proteomes" id="UP001418222"/>
    </source>
</evidence>
<sequence length="171" mass="18837">MAAKQNSHFLSLAKQETAVIVAALTDVISGHPGNTVSIPFAHAPIPSACRLCGNIHRRLGCDFFQGTTAKLPATGRNRRKKSGGYRGVRQRRWGRWVAEIRDPRRAVRKWLGTFDTAEEAARAYDLAAIEFRGEKAKLNFPITVSGLNRVAPAAVKRVVSASQLEDCRVWA</sequence>
<keyword evidence="8" id="KW-1185">Reference proteome</keyword>
<dbReference type="Gene3D" id="3.30.730.10">
    <property type="entry name" value="AP2/ERF domain"/>
    <property type="match status" value="1"/>
</dbReference>
<dbReference type="FunFam" id="3.30.730.10:FF:000001">
    <property type="entry name" value="Ethylene-responsive transcription factor 2"/>
    <property type="match status" value="1"/>
</dbReference>
<keyword evidence="5" id="KW-0539">Nucleus</keyword>
<dbReference type="InterPro" id="IPR036955">
    <property type="entry name" value="AP2/ERF_dom_sf"/>
</dbReference>
<evidence type="ECO:0000256" key="5">
    <source>
        <dbReference type="ARBA" id="ARBA00023242"/>
    </source>
</evidence>
<organism evidence="7 8">
    <name type="scientific">Platanthera zijinensis</name>
    <dbReference type="NCBI Taxonomy" id="2320716"/>
    <lineage>
        <taxon>Eukaryota</taxon>
        <taxon>Viridiplantae</taxon>
        <taxon>Streptophyta</taxon>
        <taxon>Embryophyta</taxon>
        <taxon>Tracheophyta</taxon>
        <taxon>Spermatophyta</taxon>
        <taxon>Magnoliopsida</taxon>
        <taxon>Liliopsida</taxon>
        <taxon>Asparagales</taxon>
        <taxon>Orchidaceae</taxon>
        <taxon>Orchidoideae</taxon>
        <taxon>Orchideae</taxon>
        <taxon>Orchidinae</taxon>
        <taxon>Platanthera</taxon>
    </lineage>
</organism>
<dbReference type="SUPFAM" id="SSF54171">
    <property type="entry name" value="DNA-binding domain"/>
    <property type="match status" value="1"/>
</dbReference>
<reference evidence="7 8" key="1">
    <citation type="journal article" date="2022" name="Nat. Plants">
        <title>Genomes of leafy and leafless Platanthera orchids illuminate the evolution of mycoheterotrophy.</title>
        <authorList>
            <person name="Li M.H."/>
            <person name="Liu K.W."/>
            <person name="Li Z."/>
            <person name="Lu H.C."/>
            <person name="Ye Q.L."/>
            <person name="Zhang D."/>
            <person name="Wang J.Y."/>
            <person name="Li Y.F."/>
            <person name="Zhong Z.M."/>
            <person name="Liu X."/>
            <person name="Yu X."/>
            <person name="Liu D.K."/>
            <person name="Tu X.D."/>
            <person name="Liu B."/>
            <person name="Hao Y."/>
            <person name="Liao X.Y."/>
            <person name="Jiang Y.T."/>
            <person name="Sun W.H."/>
            <person name="Chen J."/>
            <person name="Chen Y.Q."/>
            <person name="Ai Y."/>
            <person name="Zhai J.W."/>
            <person name="Wu S.S."/>
            <person name="Zhou Z."/>
            <person name="Hsiao Y.Y."/>
            <person name="Wu W.L."/>
            <person name="Chen Y.Y."/>
            <person name="Lin Y.F."/>
            <person name="Hsu J.L."/>
            <person name="Li C.Y."/>
            <person name="Wang Z.W."/>
            <person name="Zhao X."/>
            <person name="Zhong W.Y."/>
            <person name="Ma X.K."/>
            <person name="Ma L."/>
            <person name="Huang J."/>
            <person name="Chen G.Z."/>
            <person name="Huang M.Z."/>
            <person name="Huang L."/>
            <person name="Peng D.H."/>
            <person name="Luo Y.B."/>
            <person name="Zou S.Q."/>
            <person name="Chen S.P."/>
            <person name="Lan S."/>
            <person name="Tsai W.C."/>
            <person name="Van de Peer Y."/>
            <person name="Liu Z.J."/>
        </authorList>
    </citation>
    <scope>NUCLEOTIDE SEQUENCE [LARGE SCALE GENOMIC DNA]</scope>
    <source>
        <tissue evidence="7">Leaf</tissue>
    </source>
</reference>
<keyword evidence="3" id="KW-0238">DNA-binding</keyword>
<dbReference type="InterPro" id="IPR044808">
    <property type="entry name" value="ERF_plant"/>
</dbReference>
<dbReference type="PRINTS" id="PR00367">
    <property type="entry name" value="ETHRSPELEMNT"/>
</dbReference>
<dbReference type="PROSITE" id="PS51032">
    <property type="entry name" value="AP2_ERF"/>
    <property type="match status" value="1"/>
</dbReference>
<dbReference type="Proteomes" id="UP001418222">
    <property type="component" value="Unassembled WGS sequence"/>
</dbReference>
<comment type="subcellular location">
    <subcellularLocation>
        <location evidence="1">Nucleus</location>
    </subcellularLocation>
</comment>
<feature type="domain" description="AP2/ERF" evidence="6">
    <location>
        <begin position="84"/>
        <end position="141"/>
    </location>
</feature>
<name>A0AAP0G085_9ASPA</name>
<dbReference type="GO" id="GO:0005634">
    <property type="term" value="C:nucleus"/>
    <property type="evidence" value="ECO:0007669"/>
    <property type="project" value="UniProtKB-SubCell"/>
</dbReference>
<evidence type="ECO:0000256" key="3">
    <source>
        <dbReference type="ARBA" id="ARBA00023125"/>
    </source>
</evidence>
<dbReference type="Pfam" id="PF00847">
    <property type="entry name" value="AP2"/>
    <property type="match status" value="1"/>
</dbReference>
<dbReference type="GO" id="GO:0003700">
    <property type="term" value="F:DNA-binding transcription factor activity"/>
    <property type="evidence" value="ECO:0007669"/>
    <property type="project" value="InterPro"/>
</dbReference>
<proteinExistence type="predicted"/>
<dbReference type="InterPro" id="IPR016177">
    <property type="entry name" value="DNA-bd_dom_sf"/>
</dbReference>
<evidence type="ECO:0000259" key="6">
    <source>
        <dbReference type="PROSITE" id="PS51032"/>
    </source>
</evidence>
<evidence type="ECO:0000256" key="4">
    <source>
        <dbReference type="ARBA" id="ARBA00023163"/>
    </source>
</evidence>
<evidence type="ECO:0000256" key="1">
    <source>
        <dbReference type="ARBA" id="ARBA00004123"/>
    </source>
</evidence>
<accession>A0AAP0G085</accession>
<evidence type="ECO:0000256" key="2">
    <source>
        <dbReference type="ARBA" id="ARBA00023015"/>
    </source>
</evidence>
<comment type="caution">
    <text evidence="7">The sequence shown here is derived from an EMBL/GenBank/DDBJ whole genome shotgun (WGS) entry which is preliminary data.</text>
</comment>
<dbReference type="EMBL" id="JBBWWQ010000014">
    <property type="protein sequence ID" value="KAK8930562.1"/>
    <property type="molecule type" value="Genomic_DNA"/>
</dbReference>
<protein>
    <submittedName>
        <fullName evidence="7">Ethylene-responsive transcription factor ERF110</fullName>
    </submittedName>
</protein>
<evidence type="ECO:0000313" key="7">
    <source>
        <dbReference type="EMBL" id="KAK8930562.1"/>
    </source>
</evidence>
<gene>
    <name evidence="7" type="primary">ERF110</name>
    <name evidence="7" type="ORF">KSP39_PZI016715</name>
</gene>
<keyword evidence="4" id="KW-0804">Transcription</keyword>
<dbReference type="SMART" id="SM00380">
    <property type="entry name" value="AP2"/>
    <property type="match status" value="1"/>
</dbReference>
<dbReference type="InterPro" id="IPR001471">
    <property type="entry name" value="AP2/ERF_dom"/>
</dbReference>
<dbReference type="GO" id="GO:0009873">
    <property type="term" value="P:ethylene-activated signaling pathway"/>
    <property type="evidence" value="ECO:0007669"/>
    <property type="project" value="InterPro"/>
</dbReference>
<dbReference type="GO" id="GO:0003677">
    <property type="term" value="F:DNA binding"/>
    <property type="evidence" value="ECO:0007669"/>
    <property type="project" value="UniProtKB-KW"/>
</dbReference>
<dbReference type="AlphaFoldDB" id="A0AAP0G085"/>
<keyword evidence="2" id="KW-0805">Transcription regulation</keyword>
<dbReference type="PANTHER" id="PTHR31190">
    <property type="entry name" value="DNA-BINDING DOMAIN"/>
    <property type="match status" value="1"/>
</dbReference>